<dbReference type="GO" id="GO:0016887">
    <property type="term" value="F:ATP hydrolysis activity"/>
    <property type="evidence" value="ECO:0007669"/>
    <property type="project" value="InterPro"/>
</dbReference>
<keyword evidence="6" id="KW-0472">Membrane</keyword>
<dbReference type="CDD" id="cd03257">
    <property type="entry name" value="ABC_NikE_OppD_transporters"/>
    <property type="match status" value="1"/>
</dbReference>
<evidence type="ECO:0000256" key="6">
    <source>
        <dbReference type="ARBA" id="ARBA00023136"/>
    </source>
</evidence>
<feature type="domain" description="ABC transporter" evidence="7">
    <location>
        <begin position="6"/>
        <end position="202"/>
    </location>
</feature>
<dbReference type="SUPFAM" id="SSF52540">
    <property type="entry name" value="P-loop containing nucleoside triphosphate hydrolases"/>
    <property type="match status" value="1"/>
</dbReference>
<dbReference type="InterPro" id="IPR003439">
    <property type="entry name" value="ABC_transporter-like_ATP-bd"/>
</dbReference>
<evidence type="ECO:0000313" key="8">
    <source>
        <dbReference type="EMBL" id="GAI87929.1"/>
    </source>
</evidence>
<keyword evidence="2" id="KW-0813">Transport</keyword>
<dbReference type="InterPro" id="IPR027417">
    <property type="entry name" value="P-loop_NTPase"/>
</dbReference>
<dbReference type="AlphaFoldDB" id="X1U6I8"/>
<dbReference type="PANTHER" id="PTHR43297">
    <property type="entry name" value="OLIGOPEPTIDE TRANSPORT ATP-BINDING PROTEIN APPD"/>
    <property type="match status" value="1"/>
</dbReference>
<reference evidence="8" key="1">
    <citation type="journal article" date="2014" name="Front. Microbiol.">
        <title>High frequency of phylogenetically diverse reductive dehalogenase-homologous genes in deep subseafloor sedimentary metagenomes.</title>
        <authorList>
            <person name="Kawai M."/>
            <person name="Futagami T."/>
            <person name="Toyoda A."/>
            <person name="Takaki Y."/>
            <person name="Nishi S."/>
            <person name="Hori S."/>
            <person name="Arai W."/>
            <person name="Tsubouchi T."/>
            <person name="Morono Y."/>
            <person name="Uchiyama I."/>
            <person name="Ito T."/>
            <person name="Fujiyama A."/>
            <person name="Inagaki F."/>
            <person name="Takami H."/>
        </authorList>
    </citation>
    <scope>NUCLEOTIDE SEQUENCE</scope>
    <source>
        <strain evidence="8">Expedition CK06-06</strain>
    </source>
</reference>
<evidence type="ECO:0000256" key="2">
    <source>
        <dbReference type="ARBA" id="ARBA00022448"/>
    </source>
</evidence>
<dbReference type="EMBL" id="BARW01007554">
    <property type="protein sequence ID" value="GAI87929.1"/>
    <property type="molecule type" value="Genomic_DNA"/>
</dbReference>
<keyword evidence="4" id="KW-0997">Cell inner membrane</keyword>
<evidence type="ECO:0000256" key="1">
    <source>
        <dbReference type="ARBA" id="ARBA00004370"/>
    </source>
</evidence>
<dbReference type="PANTHER" id="PTHR43297:SF14">
    <property type="entry name" value="ATPASE AAA-TYPE CORE DOMAIN-CONTAINING PROTEIN"/>
    <property type="match status" value="1"/>
</dbReference>
<dbReference type="Gene3D" id="3.40.50.300">
    <property type="entry name" value="P-loop containing nucleotide triphosphate hydrolases"/>
    <property type="match status" value="1"/>
</dbReference>
<organism evidence="8">
    <name type="scientific">marine sediment metagenome</name>
    <dbReference type="NCBI Taxonomy" id="412755"/>
    <lineage>
        <taxon>unclassified sequences</taxon>
        <taxon>metagenomes</taxon>
        <taxon>ecological metagenomes</taxon>
    </lineage>
</organism>
<dbReference type="Pfam" id="PF00005">
    <property type="entry name" value="ABC_tran"/>
    <property type="match status" value="1"/>
</dbReference>
<evidence type="ECO:0000256" key="4">
    <source>
        <dbReference type="ARBA" id="ARBA00022519"/>
    </source>
</evidence>
<accession>X1U6I8</accession>
<feature type="non-terminal residue" evidence="8">
    <location>
        <position position="202"/>
    </location>
</feature>
<comment type="caution">
    <text evidence="8">The sequence shown here is derived from an EMBL/GenBank/DDBJ whole genome shotgun (WGS) entry which is preliminary data.</text>
</comment>
<evidence type="ECO:0000256" key="5">
    <source>
        <dbReference type="ARBA" id="ARBA00022967"/>
    </source>
</evidence>
<comment type="subcellular location">
    <subcellularLocation>
        <location evidence="1">Membrane</location>
    </subcellularLocation>
</comment>
<keyword evidence="3" id="KW-1003">Cell membrane</keyword>
<name>X1U6I8_9ZZZZ</name>
<dbReference type="GO" id="GO:0016020">
    <property type="term" value="C:membrane"/>
    <property type="evidence" value="ECO:0007669"/>
    <property type="project" value="UniProtKB-SubCell"/>
</dbReference>
<proteinExistence type="predicted"/>
<evidence type="ECO:0000256" key="3">
    <source>
        <dbReference type="ARBA" id="ARBA00022475"/>
    </source>
</evidence>
<keyword evidence="5" id="KW-1278">Translocase</keyword>
<gene>
    <name evidence="8" type="ORF">S12H4_15693</name>
</gene>
<protein>
    <recommendedName>
        <fullName evidence="7">ABC transporter domain-containing protein</fullName>
    </recommendedName>
</protein>
<sequence>MSKVLLQVEDLHTFFFTRKGVVKAVDGISFHVNEGETFGLVGESACGKTVTGLSILRLLPEPAGQIVGGKIILDGTNLLELDKKEMRKYRGKVISMILQDPMTSLNPVYTVGDQIAEAVRLHQGLRDEKVTEEVISALRLLKIPSPETRLRDYPFQLSGGMRQRVVGAIAMSCHPRLLIADEPTTALDSTIQAQYMALFKDV</sequence>
<dbReference type="PROSITE" id="PS50893">
    <property type="entry name" value="ABC_TRANSPORTER_2"/>
    <property type="match status" value="1"/>
</dbReference>
<dbReference type="GO" id="GO:0005524">
    <property type="term" value="F:ATP binding"/>
    <property type="evidence" value="ECO:0007669"/>
    <property type="project" value="InterPro"/>
</dbReference>
<evidence type="ECO:0000259" key="7">
    <source>
        <dbReference type="PROSITE" id="PS50893"/>
    </source>
</evidence>
<dbReference type="InterPro" id="IPR050388">
    <property type="entry name" value="ABC_Ni/Peptide_Import"/>
</dbReference>